<feature type="domain" description="PHB accumulation regulatory" evidence="1">
    <location>
        <begin position="70"/>
        <end position="108"/>
    </location>
</feature>
<name>A0A2K8UGK4_9GAMM</name>
<dbReference type="InterPro" id="IPR010134">
    <property type="entry name" value="PHA_reg_PhaR"/>
</dbReference>
<evidence type="ECO:0000259" key="2">
    <source>
        <dbReference type="Pfam" id="PF07879"/>
    </source>
</evidence>
<dbReference type="InterPro" id="IPR012909">
    <property type="entry name" value="PHA_DNA-bd_N"/>
</dbReference>
<reference evidence="3 4" key="1">
    <citation type="submission" date="2017-03" db="EMBL/GenBank/DDBJ databases">
        <title>Complete genome sequence of Candidatus 'Thiodictyon syntrophicum' sp. nov. strain Cad16T, a photolithoautotroph purple sulfur bacterium isolated from an alpine meromictic lake.</title>
        <authorList>
            <person name="Luedin S.M."/>
            <person name="Pothier J.F."/>
            <person name="Danza F."/>
            <person name="Storelli N."/>
            <person name="Wittwer M."/>
            <person name="Tonolla M."/>
        </authorList>
    </citation>
    <scope>NUCLEOTIDE SEQUENCE [LARGE SCALE GENOMIC DNA]</scope>
    <source>
        <strain evidence="3 4">Cad16T</strain>
    </source>
</reference>
<dbReference type="AlphaFoldDB" id="A0A2K8UGK4"/>
<dbReference type="Proteomes" id="UP000232638">
    <property type="component" value="Chromosome"/>
</dbReference>
<dbReference type="EMBL" id="CP020370">
    <property type="protein sequence ID" value="AUB84675.1"/>
    <property type="molecule type" value="Genomic_DNA"/>
</dbReference>
<dbReference type="NCBIfam" id="TIGR01848">
    <property type="entry name" value="PHA_reg_PhaR"/>
    <property type="match status" value="1"/>
</dbReference>
<evidence type="ECO:0000313" key="3">
    <source>
        <dbReference type="EMBL" id="AUB84675.1"/>
    </source>
</evidence>
<dbReference type="GO" id="GO:0006355">
    <property type="term" value="P:regulation of DNA-templated transcription"/>
    <property type="evidence" value="ECO:0007669"/>
    <property type="project" value="InterPro"/>
</dbReference>
<feature type="domain" description="PHA accumulation regulator DNA-binding N-terminal" evidence="2">
    <location>
        <begin position="6"/>
        <end position="65"/>
    </location>
</feature>
<dbReference type="KEGG" id="tsy:THSYN_06900"/>
<dbReference type="InterPro" id="IPR007897">
    <property type="entry name" value="PHB_accumulat"/>
</dbReference>
<evidence type="ECO:0000313" key="4">
    <source>
        <dbReference type="Proteomes" id="UP000232638"/>
    </source>
</evidence>
<proteinExistence type="predicted"/>
<gene>
    <name evidence="3" type="ORF">THSYN_06900</name>
</gene>
<dbReference type="OrthoDB" id="9795345at2"/>
<dbReference type="Pfam" id="PF07879">
    <property type="entry name" value="PHB_acc_N"/>
    <property type="match status" value="1"/>
</dbReference>
<dbReference type="Pfam" id="PF05233">
    <property type="entry name" value="PHB_acc"/>
    <property type="match status" value="1"/>
</dbReference>
<protein>
    <submittedName>
        <fullName evidence="3">Polyhydroxyalkanoate synthesis repressor PhaR</fullName>
    </submittedName>
</protein>
<evidence type="ECO:0000259" key="1">
    <source>
        <dbReference type="Pfam" id="PF05233"/>
    </source>
</evidence>
<sequence length="159" mass="18047">MSSERIIKKYPNRRLYDTEVSRYITLADVRNLVMGSARFRVVDAANDADITRSILLQIMLEEETGGEPLFSATMLAQIIRFYGGTVQGVFARYLESSLDLFAQQQKQLTDAWGDSPLDAVTRMTKRNMDLWSELQDEFMRAAGIPVGGERPDDNDDDDQ</sequence>
<accession>A0A2K8UGK4</accession>
<keyword evidence="4" id="KW-1185">Reference proteome</keyword>
<organism evidence="3 4">
    <name type="scientific">Candidatus Thiodictyon syntrophicum</name>
    <dbReference type="NCBI Taxonomy" id="1166950"/>
    <lineage>
        <taxon>Bacteria</taxon>
        <taxon>Pseudomonadati</taxon>
        <taxon>Pseudomonadota</taxon>
        <taxon>Gammaproteobacteria</taxon>
        <taxon>Chromatiales</taxon>
        <taxon>Chromatiaceae</taxon>
        <taxon>Thiodictyon</taxon>
    </lineage>
</organism>